<dbReference type="RefSeq" id="WP_141196871.1">
    <property type="nucleotide sequence ID" value="NZ_CP041186.1"/>
</dbReference>
<dbReference type="AlphaFoldDB" id="A0A4Y6PQT8"/>
<evidence type="ECO:0000259" key="5">
    <source>
        <dbReference type="PROSITE" id="PS50977"/>
    </source>
</evidence>
<dbReference type="InterPro" id="IPR009057">
    <property type="entry name" value="Homeodomain-like_sf"/>
</dbReference>
<dbReference type="GO" id="GO:0000976">
    <property type="term" value="F:transcription cis-regulatory region binding"/>
    <property type="evidence" value="ECO:0007669"/>
    <property type="project" value="TreeGrafter"/>
</dbReference>
<dbReference type="SUPFAM" id="SSF48498">
    <property type="entry name" value="Tetracyclin repressor-like, C-terminal domain"/>
    <property type="match status" value="1"/>
</dbReference>
<evidence type="ECO:0000256" key="4">
    <source>
        <dbReference type="PROSITE-ProRule" id="PRU00335"/>
    </source>
</evidence>
<dbReference type="GO" id="GO:0003700">
    <property type="term" value="F:DNA-binding transcription factor activity"/>
    <property type="evidence" value="ECO:0007669"/>
    <property type="project" value="TreeGrafter"/>
</dbReference>
<dbReference type="InterPro" id="IPR041474">
    <property type="entry name" value="NicS_C"/>
</dbReference>
<accession>A0A4Y6PQT8</accession>
<dbReference type="Gene3D" id="1.10.10.60">
    <property type="entry name" value="Homeodomain-like"/>
    <property type="match status" value="1"/>
</dbReference>
<evidence type="ECO:0000256" key="2">
    <source>
        <dbReference type="ARBA" id="ARBA00023125"/>
    </source>
</evidence>
<proteinExistence type="predicted"/>
<name>A0A4Y6PQT8_PERCE</name>
<dbReference type="PANTHER" id="PTHR30055:SF234">
    <property type="entry name" value="HTH-TYPE TRANSCRIPTIONAL REGULATOR BETI"/>
    <property type="match status" value="1"/>
</dbReference>
<keyword evidence="3" id="KW-0804">Transcription</keyword>
<sequence>MSNAPKNTPDVRTQILHVATQLFARNGFDGTPLQAISDEVGIAKPSLLYHFPSKEELRRAVLDGVMSHWNEVIPKLLQAATTGEHRFESLINEIVVFFNEDPDRARLLVREMLDRPDEMKLLFQQTLGPWMKILSDYIRRGQEEGIIHADLDPEAYILQIIQLVVGTIAIGDVVESLLDALSDERSPHRRQVDEVIRIARSSLFIEPDPPDQNPSNPDP</sequence>
<keyword evidence="7" id="KW-1185">Reference proteome</keyword>
<protein>
    <submittedName>
        <fullName evidence="6">TetR/AcrR family transcriptional regulator</fullName>
    </submittedName>
</protein>
<feature type="domain" description="HTH tetR-type" evidence="5">
    <location>
        <begin position="9"/>
        <end position="69"/>
    </location>
</feature>
<dbReference type="Gene3D" id="1.10.357.10">
    <property type="entry name" value="Tetracycline Repressor, domain 2"/>
    <property type="match status" value="1"/>
</dbReference>
<dbReference type="InterPro" id="IPR001647">
    <property type="entry name" value="HTH_TetR"/>
</dbReference>
<evidence type="ECO:0000313" key="7">
    <source>
        <dbReference type="Proteomes" id="UP000315995"/>
    </source>
</evidence>
<dbReference type="Pfam" id="PF17938">
    <property type="entry name" value="TetR_C_29"/>
    <property type="match status" value="1"/>
</dbReference>
<evidence type="ECO:0000313" key="6">
    <source>
        <dbReference type="EMBL" id="QDG50377.1"/>
    </source>
</evidence>
<dbReference type="SUPFAM" id="SSF46689">
    <property type="entry name" value="Homeodomain-like"/>
    <property type="match status" value="1"/>
</dbReference>
<gene>
    <name evidence="6" type="ORF">FIV42_06405</name>
</gene>
<dbReference type="PANTHER" id="PTHR30055">
    <property type="entry name" value="HTH-TYPE TRANSCRIPTIONAL REGULATOR RUTR"/>
    <property type="match status" value="1"/>
</dbReference>
<dbReference type="Pfam" id="PF00440">
    <property type="entry name" value="TetR_N"/>
    <property type="match status" value="1"/>
</dbReference>
<reference evidence="6 7" key="1">
    <citation type="submission" date="2019-06" db="EMBL/GenBank/DDBJ databases">
        <title>Persicimonas caeni gen. nov., sp. nov., a predatory bacterium isolated from solar saltern.</title>
        <authorList>
            <person name="Wang S."/>
        </authorList>
    </citation>
    <scope>NUCLEOTIDE SEQUENCE [LARGE SCALE GENOMIC DNA]</scope>
    <source>
        <strain evidence="6 7">YN101</strain>
    </source>
</reference>
<accession>A0A5B8Y343</accession>
<feature type="DNA-binding region" description="H-T-H motif" evidence="4">
    <location>
        <begin position="32"/>
        <end position="51"/>
    </location>
</feature>
<dbReference type="InterPro" id="IPR050109">
    <property type="entry name" value="HTH-type_TetR-like_transc_reg"/>
</dbReference>
<dbReference type="PROSITE" id="PS50977">
    <property type="entry name" value="HTH_TETR_2"/>
    <property type="match status" value="1"/>
</dbReference>
<dbReference type="EMBL" id="CP041186">
    <property type="protein sequence ID" value="QDG50377.1"/>
    <property type="molecule type" value="Genomic_DNA"/>
</dbReference>
<organism evidence="6 7">
    <name type="scientific">Persicimonas caeni</name>
    <dbReference type="NCBI Taxonomy" id="2292766"/>
    <lineage>
        <taxon>Bacteria</taxon>
        <taxon>Deltaproteobacteria</taxon>
        <taxon>Bradymonadales</taxon>
        <taxon>Bradymonadaceae</taxon>
        <taxon>Persicimonas</taxon>
    </lineage>
</organism>
<dbReference type="PRINTS" id="PR00455">
    <property type="entry name" value="HTHTETR"/>
</dbReference>
<dbReference type="InterPro" id="IPR036271">
    <property type="entry name" value="Tet_transcr_reg_TetR-rel_C_sf"/>
</dbReference>
<dbReference type="Proteomes" id="UP000315995">
    <property type="component" value="Chromosome"/>
</dbReference>
<evidence type="ECO:0000256" key="1">
    <source>
        <dbReference type="ARBA" id="ARBA00023015"/>
    </source>
</evidence>
<evidence type="ECO:0000256" key="3">
    <source>
        <dbReference type="ARBA" id="ARBA00023163"/>
    </source>
</evidence>
<dbReference type="OrthoDB" id="3249at2"/>
<keyword evidence="1" id="KW-0805">Transcription regulation</keyword>
<keyword evidence="2 4" id="KW-0238">DNA-binding</keyword>